<accession>A3IUX2</accession>
<dbReference type="InterPro" id="IPR008538">
    <property type="entry name" value="Uma2"/>
</dbReference>
<protein>
    <recommendedName>
        <fullName evidence="1">Putative restriction endonuclease domain-containing protein</fullName>
    </recommendedName>
</protein>
<feature type="domain" description="Putative restriction endonuclease" evidence="1">
    <location>
        <begin position="3"/>
        <end position="57"/>
    </location>
</feature>
<evidence type="ECO:0000313" key="2">
    <source>
        <dbReference type="EMBL" id="EAZ89720.1"/>
    </source>
</evidence>
<dbReference type="eggNOG" id="COG4636">
    <property type="taxonomic scope" value="Bacteria"/>
</dbReference>
<evidence type="ECO:0000313" key="3">
    <source>
        <dbReference type="Proteomes" id="UP000003781"/>
    </source>
</evidence>
<dbReference type="AlphaFoldDB" id="A3IUX2"/>
<organism evidence="2 3">
    <name type="scientific">Crocosphaera chwakensis CCY0110</name>
    <dbReference type="NCBI Taxonomy" id="391612"/>
    <lineage>
        <taxon>Bacteria</taxon>
        <taxon>Bacillati</taxon>
        <taxon>Cyanobacteriota</taxon>
        <taxon>Cyanophyceae</taxon>
        <taxon>Oscillatoriophycideae</taxon>
        <taxon>Chroococcales</taxon>
        <taxon>Aphanothecaceae</taxon>
        <taxon>Crocosphaera</taxon>
        <taxon>Crocosphaera chwakensis</taxon>
    </lineage>
</organism>
<keyword evidence="3" id="KW-1185">Reference proteome</keyword>
<evidence type="ECO:0000259" key="1">
    <source>
        <dbReference type="Pfam" id="PF05685"/>
    </source>
</evidence>
<proteinExistence type="predicted"/>
<gene>
    <name evidence="2" type="ORF">CY0110_23236</name>
</gene>
<dbReference type="EMBL" id="AAXW01000038">
    <property type="protein sequence ID" value="EAZ89720.1"/>
    <property type="molecule type" value="Genomic_DNA"/>
</dbReference>
<name>A3IUX2_9CHRO</name>
<sequence>MNQDPPPDLVLEIDLTSKSLERFPIYSRLGVPEIWCYDSGKLNIYQLETETYIEKEKSLIFPNLDIQGIPSLIGSYRKLGRRTFRKAVKEWVKKQI</sequence>
<dbReference type="PANTHER" id="PTHR47152">
    <property type="entry name" value="SLR2084 PROTEIN-RELATED"/>
    <property type="match status" value="1"/>
</dbReference>
<dbReference type="Proteomes" id="UP000003781">
    <property type="component" value="Unassembled WGS sequence"/>
</dbReference>
<reference evidence="2 3" key="1">
    <citation type="submission" date="2007-03" db="EMBL/GenBank/DDBJ databases">
        <authorList>
            <person name="Stal L."/>
            <person name="Ferriera S."/>
            <person name="Johnson J."/>
            <person name="Kravitz S."/>
            <person name="Beeson K."/>
            <person name="Sutton G."/>
            <person name="Rogers Y.-H."/>
            <person name="Friedman R."/>
            <person name="Frazier M."/>
            <person name="Venter J.C."/>
        </authorList>
    </citation>
    <scope>NUCLEOTIDE SEQUENCE [LARGE SCALE GENOMIC DNA]</scope>
    <source>
        <strain evidence="2 3">CCY0110</strain>
    </source>
</reference>
<dbReference type="Pfam" id="PF05685">
    <property type="entry name" value="Uma2"/>
    <property type="match status" value="1"/>
</dbReference>
<comment type="caution">
    <text evidence="2">The sequence shown here is derived from an EMBL/GenBank/DDBJ whole genome shotgun (WGS) entry which is preliminary data.</text>
</comment>